<dbReference type="Proteomes" id="UP000217209">
    <property type="component" value="Chromosome"/>
</dbReference>
<evidence type="ECO:0000256" key="1">
    <source>
        <dbReference type="SAM" id="Phobius"/>
    </source>
</evidence>
<dbReference type="OrthoDB" id="9994870at2"/>
<feature type="chain" id="PRO_5012523934" evidence="2">
    <location>
        <begin position="32"/>
        <end position="120"/>
    </location>
</feature>
<evidence type="ECO:0000313" key="3">
    <source>
        <dbReference type="EMBL" id="AQQ14196.1"/>
    </source>
</evidence>
<protein>
    <submittedName>
        <fullName evidence="3">Uncharacterized protein</fullName>
    </submittedName>
</protein>
<reference evidence="3 4" key="1">
    <citation type="submission" date="2016-12" db="EMBL/GenBank/DDBJ databases">
        <authorList>
            <person name="Song W.-J."/>
            <person name="Kurnit D.M."/>
        </authorList>
    </citation>
    <scope>NUCLEOTIDE SEQUENCE [LARGE SCALE GENOMIC DNA]</scope>
    <source>
        <strain evidence="3 4">DSM 30827</strain>
    </source>
</reference>
<keyword evidence="2" id="KW-0732">Signal</keyword>
<name>A0A1Q2HTM3_9CORY</name>
<gene>
    <name evidence="3" type="ORF">CGLAU_01015</name>
</gene>
<accession>A0A1Q2HTM3</accession>
<keyword evidence="1" id="KW-1133">Transmembrane helix</keyword>
<keyword evidence="1" id="KW-0812">Transmembrane</keyword>
<evidence type="ECO:0000256" key="2">
    <source>
        <dbReference type="SAM" id="SignalP"/>
    </source>
</evidence>
<dbReference type="AlphaFoldDB" id="A0A1Q2HTM3"/>
<sequence length="120" mass="12838" precursor="true">MFRTTRRRIASALVASAMVATVITSNVGAEASSQRTDPDRPTVVVTKTITPTVTASTTPTEGPTDVMQAFSSRDFSNVSTPSVLLFVIGVISGAMTLFMELNSPETQATLNELRSRILPF</sequence>
<keyword evidence="4" id="KW-1185">Reference proteome</keyword>
<feature type="signal peptide" evidence="2">
    <location>
        <begin position="1"/>
        <end position="31"/>
    </location>
</feature>
<dbReference type="KEGG" id="cgv:CGLAU_01015"/>
<proteinExistence type="predicted"/>
<evidence type="ECO:0000313" key="4">
    <source>
        <dbReference type="Proteomes" id="UP000217209"/>
    </source>
</evidence>
<dbReference type="EMBL" id="CP019688">
    <property type="protein sequence ID" value="AQQ14196.1"/>
    <property type="molecule type" value="Genomic_DNA"/>
</dbReference>
<dbReference type="RefSeq" id="WP_095659080.1">
    <property type="nucleotide sequence ID" value="NZ_CALTZW010000018.1"/>
</dbReference>
<organism evidence="3 4">
    <name type="scientific">Corynebacterium glaucum</name>
    <dbReference type="NCBI Taxonomy" id="187491"/>
    <lineage>
        <taxon>Bacteria</taxon>
        <taxon>Bacillati</taxon>
        <taxon>Actinomycetota</taxon>
        <taxon>Actinomycetes</taxon>
        <taxon>Mycobacteriales</taxon>
        <taxon>Corynebacteriaceae</taxon>
        <taxon>Corynebacterium</taxon>
    </lineage>
</organism>
<feature type="transmembrane region" description="Helical" evidence="1">
    <location>
        <begin position="83"/>
        <end position="101"/>
    </location>
</feature>
<keyword evidence="1" id="KW-0472">Membrane</keyword>